<gene>
    <name evidence="2" type="ORF">B0H17DRAFT_1215210</name>
</gene>
<evidence type="ECO:0000256" key="1">
    <source>
        <dbReference type="SAM" id="MobiDB-lite"/>
    </source>
</evidence>
<accession>A0AAD7CL89</accession>
<keyword evidence="3" id="KW-1185">Reference proteome</keyword>
<reference evidence="2" key="1">
    <citation type="submission" date="2023-03" db="EMBL/GenBank/DDBJ databases">
        <title>Massive genome expansion in bonnet fungi (Mycena s.s.) driven by repeated elements and novel gene families across ecological guilds.</title>
        <authorList>
            <consortium name="Lawrence Berkeley National Laboratory"/>
            <person name="Harder C.B."/>
            <person name="Miyauchi S."/>
            <person name="Viragh M."/>
            <person name="Kuo A."/>
            <person name="Thoen E."/>
            <person name="Andreopoulos B."/>
            <person name="Lu D."/>
            <person name="Skrede I."/>
            <person name="Drula E."/>
            <person name="Henrissat B."/>
            <person name="Morin E."/>
            <person name="Kohler A."/>
            <person name="Barry K."/>
            <person name="LaButti K."/>
            <person name="Morin E."/>
            <person name="Salamov A."/>
            <person name="Lipzen A."/>
            <person name="Mereny Z."/>
            <person name="Hegedus B."/>
            <person name="Baldrian P."/>
            <person name="Stursova M."/>
            <person name="Weitz H."/>
            <person name="Taylor A."/>
            <person name="Grigoriev I.V."/>
            <person name="Nagy L.G."/>
            <person name="Martin F."/>
            <person name="Kauserud H."/>
        </authorList>
    </citation>
    <scope>NUCLEOTIDE SEQUENCE</scope>
    <source>
        <strain evidence="2">CBHHK067</strain>
    </source>
</reference>
<feature type="region of interest" description="Disordered" evidence="1">
    <location>
        <begin position="62"/>
        <end position="96"/>
    </location>
</feature>
<feature type="compositionally biased region" description="Basic residues" evidence="1">
    <location>
        <begin position="69"/>
        <end position="78"/>
    </location>
</feature>
<comment type="caution">
    <text evidence="2">The sequence shown here is derived from an EMBL/GenBank/DDBJ whole genome shotgun (WGS) entry which is preliminary data.</text>
</comment>
<dbReference type="AlphaFoldDB" id="A0AAD7CL89"/>
<organism evidence="2 3">
    <name type="scientific">Mycena rosella</name>
    <name type="common">Pink bonnet</name>
    <name type="synonym">Agaricus rosellus</name>
    <dbReference type="NCBI Taxonomy" id="1033263"/>
    <lineage>
        <taxon>Eukaryota</taxon>
        <taxon>Fungi</taxon>
        <taxon>Dikarya</taxon>
        <taxon>Basidiomycota</taxon>
        <taxon>Agaricomycotina</taxon>
        <taxon>Agaricomycetes</taxon>
        <taxon>Agaricomycetidae</taxon>
        <taxon>Agaricales</taxon>
        <taxon>Marasmiineae</taxon>
        <taxon>Mycenaceae</taxon>
        <taxon>Mycena</taxon>
    </lineage>
</organism>
<evidence type="ECO:0000313" key="2">
    <source>
        <dbReference type="EMBL" id="KAJ7651795.1"/>
    </source>
</evidence>
<dbReference type="Proteomes" id="UP001221757">
    <property type="component" value="Unassembled WGS sequence"/>
</dbReference>
<sequence>MLTRPLGYAVVRTLGLVALIDCALFIRSRFLVRHNPTPPRYGFRNTIPPETPRPFDFYLDARGGDGRTRRSAHGKRLWRSQSPAPPRTPRSDAPANPLVSALSTVALVNAMPCSARDVLTTRGTDVGGKDEDEEECLPHLEMGVTDVKGRTG</sequence>
<protein>
    <submittedName>
        <fullName evidence="2">Uncharacterized protein</fullName>
    </submittedName>
</protein>
<name>A0AAD7CL89_MYCRO</name>
<evidence type="ECO:0000313" key="3">
    <source>
        <dbReference type="Proteomes" id="UP001221757"/>
    </source>
</evidence>
<proteinExistence type="predicted"/>
<dbReference type="EMBL" id="JARKIE010000359">
    <property type="protein sequence ID" value="KAJ7651795.1"/>
    <property type="molecule type" value="Genomic_DNA"/>
</dbReference>